<dbReference type="GO" id="GO:0003700">
    <property type="term" value="F:DNA-binding transcription factor activity"/>
    <property type="evidence" value="ECO:0007669"/>
    <property type="project" value="InterPro"/>
</dbReference>
<dbReference type="PROSITE" id="PS00041">
    <property type="entry name" value="HTH_ARAC_FAMILY_1"/>
    <property type="match status" value="1"/>
</dbReference>
<evidence type="ECO:0000256" key="2">
    <source>
        <dbReference type="ARBA" id="ARBA00023125"/>
    </source>
</evidence>
<reference evidence="5 6" key="1">
    <citation type="submission" date="2020-08" db="EMBL/GenBank/DDBJ databases">
        <title>Genomic Encyclopedia of Type Strains, Phase IV (KMG-IV): sequencing the most valuable type-strain genomes for metagenomic binning, comparative biology and taxonomic classification.</title>
        <authorList>
            <person name="Goeker M."/>
        </authorList>
    </citation>
    <scope>NUCLEOTIDE SEQUENCE [LARGE SCALE GENOMIC DNA]</scope>
    <source>
        <strain evidence="5 6">DSM 103462</strain>
    </source>
</reference>
<evidence type="ECO:0000256" key="3">
    <source>
        <dbReference type="ARBA" id="ARBA00023163"/>
    </source>
</evidence>
<keyword evidence="1" id="KW-0805">Transcription regulation</keyword>
<dbReference type="Pfam" id="PF12833">
    <property type="entry name" value="HTH_18"/>
    <property type="match status" value="1"/>
</dbReference>
<evidence type="ECO:0000256" key="1">
    <source>
        <dbReference type="ARBA" id="ARBA00023015"/>
    </source>
</evidence>
<sequence length="289" mass="33716">MKNMEVIKKLVGDSITESNLKNVDCYVYENFALFIQSMGFCEFAVKEQHVHPSYMIIIEFGSDGFLIPPRIELKKNYYLASIVSPNIPHEDKAVEFPNYYTIMIDKEYFESQFLLYQNEIPRYAGQQFLICHDFLKMLHLYAFESSKNMKNGEITLECQTKLLTHWIIRSLLGENYDTRSISTNERIGRIQTYIELHCGENLSVSDFAKSANMSVSNFNRLFTKEVGMSPKNYLTDVRLNKSVKLLRRNDLSVSEIAEQCGFYSLSHFSAVFKKAYEISPTEYREKYQV</sequence>
<dbReference type="SMART" id="SM00342">
    <property type="entry name" value="HTH_ARAC"/>
    <property type="match status" value="1"/>
</dbReference>
<accession>A0A7W8GAF3</accession>
<dbReference type="InterPro" id="IPR020449">
    <property type="entry name" value="Tscrpt_reg_AraC-type_HTH"/>
</dbReference>
<dbReference type="SUPFAM" id="SSF46689">
    <property type="entry name" value="Homeodomain-like"/>
    <property type="match status" value="2"/>
</dbReference>
<dbReference type="EMBL" id="JACHFQ010000006">
    <property type="protein sequence ID" value="MBB5226679.1"/>
    <property type="molecule type" value="Genomic_DNA"/>
</dbReference>
<protein>
    <submittedName>
        <fullName evidence="5">AraC-like DNA-binding protein</fullName>
    </submittedName>
</protein>
<dbReference type="InterPro" id="IPR018060">
    <property type="entry name" value="HTH_AraC"/>
</dbReference>
<name>A0A7W8GAF3_9SPIR</name>
<comment type="caution">
    <text evidence="5">The sequence shown here is derived from an EMBL/GenBank/DDBJ whole genome shotgun (WGS) entry which is preliminary data.</text>
</comment>
<gene>
    <name evidence="5" type="ORF">HNP76_002060</name>
</gene>
<dbReference type="PROSITE" id="PS01124">
    <property type="entry name" value="HTH_ARAC_FAMILY_2"/>
    <property type="match status" value="1"/>
</dbReference>
<evidence type="ECO:0000259" key="4">
    <source>
        <dbReference type="PROSITE" id="PS01124"/>
    </source>
</evidence>
<evidence type="ECO:0000313" key="6">
    <source>
        <dbReference type="Proteomes" id="UP000518887"/>
    </source>
</evidence>
<dbReference type="PANTHER" id="PTHR43280:SF2">
    <property type="entry name" value="HTH-TYPE TRANSCRIPTIONAL REGULATOR EXSA"/>
    <property type="match status" value="1"/>
</dbReference>
<dbReference type="Proteomes" id="UP000518887">
    <property type="component" value="Unassembled WGS sequence"/>
</dbReference>
<dbReference type="PANTHER" id="PTHR43280">
    <property type="entry name" value="ARAC-FAMILY TRANSCRIPTIONAL REGULATOR"/>
    <property type="match status" value="1"/>
</dbReference>
<keyword evidence="6" id="KW-1185">Reference proteome</keyword>
<dbReference type="InterPro" id="IPR018062">
    <property type="entry name" value="HTH_AraC-typ_CS"/>
</dbReference>
<proteinExistence type="predicted"/>
<dbReference type="PRINTS" id="PR00032">
    <property type="entry name" value="HTHARAC"/>
</dbReference>
<organism evidence="5 6">
    <name type="scientific">Treponema ruminis</name>
    <dbReference type="NCBI Taxonomy" id="744515"/>
    <lineage>
        <taxon>Bacteria</taxon>
        <taxon>Pseudomonadati</taxon>
        <taxon>Spirochaetota</taxon>
        <taxon>Spirochaetia</taxon>
        <taxon>Spirochaetales</taxon>
        <taxon>Treponemataceae</taxon>
        <taxon>Treponema</taxon>
    </lineage>
</organism>
<dbReference type="AlphaFoldDB" id="A0A7W8GAF3"/>
<keyword evidence="3" id="KW-0804">Transcription</keyword>
<keyword evidence="2 5" id="KW-0238">DNA-binding</keyword>
<feature type="domain" description="HTH araC/xylS-type" evidence="4">
    <location>
        <begin position="188"/>
        <end position="286"/>
    </location>
</feature>
<dbReference type="InterPro" id="IPR009057">
    <property type="entry name" value="Homeodomain-like_sf"/>
</dbReference>
<evidence type="ECO:0000313" key="5">
    <source>
        <dbReference type="EMBL" id="MBB5226679.1"/>
    </source>
</evidence>
<dbReference type="RefSeq" id="WP_184660169.1">
    <property type="nucleotide sequence ID" value="NZ_CP031518.1"/>
</dbReference>
<dbReference type="GO" id="GO:0043565">
    <property type="term" value="F:sequence-specific DNA binding"/>
    <property type="evidence" value="ECO:0007669"/>
    <property type="project" value="InterPro"/>
</dbReference>
<dbReference type="Gene3D" id="1.10.10.60">
    <property type="entry name" value="Homeodomain-like"/>
    <property type="match status" value="2"/>
</dbReference>